<feature type="compositionally biased region" description="Basic and acidic residues" evidence="1">
    <location>
        <begin position="328"/>
        <end position="343"/>
    </location>
</feature>
<gene>
    <name evidence="2" type="ORF">Cadr_000001738</name>
</gene>
<feature type="region of interest" description="Disordered" evidence="1">
    <location>
        <begin position="280"/>
        <end position="343"/>
    </location>
</feature>
<name>A0A5N4EEV3_CAMDR</name>
<accession>A0A5N4EEV3</accession>
<keyword evidence="3" id="KW-1185">Reference proteome</keyword>
<evidence type="ECO:0000313" key="2">
    <source>
        <dbReference type="EMBL" id="KAB1281895.1"/>
    </source>
</evidence>
<organism evidence="2 3">
    <name type="scientific">Camelus dromedarius</name>
    <name type="common">Dromedary</name>
    <name type="synonym">Arabian camel</name>
    <dbReference type="NCBI Taxonomy" id="9838"/>
    <lineage>
        <taxon>Eukaryota</taxon>
        <taxon>Metazoa</taxon>
        <taxon>Chordata</taxon>
        <taxon>Craniata</taxon>
        <taxon>Vertebrata</taxon>
        <taxon>Euteleostomi</taxon>
        <taxon>Mammalia</taxon>
        <taxon>Eutheria</taxon>
        <taxon>Laurasiatheria</taxon>
        <taxon>Artiodactyla</taxon>
        <taxon>Tylopoda</taxon>
        <taxon>Camelidae</taxon>
        <taxon>Camelus</taxon>
    </lineage>
</organism>
<reference evidence="2 3" key="1">
    <citation type="journal article" date="2019" name="Mol. Ecol. Resour.">
        <title>Improving Illumina assemblies with Hi-C and long reads: an example with the North African dromedary.</title>
        <authorList>
            <person name="Elbers J.P."/>
            <person name="Rogers M.F."/>
            <person name="Perelman P.L."/>
            <person name="Proskuryakova A.A."/>
            <person name="Serdyukova N.A."/>
            <person name="Johnson W.E."/>
            <person name="Horin P."/>
            <person name="Corander J."/>
            <person name="Murphy D."/>
            <person name="Burger P.A."/>
        </authorList>
    </citation>
    <scope>NUCLEOTIDE SEQUENCE [LARGE SCALE GENOMIC DNA]</scope>
    <source>
        <strain evidence="2">Drom800</strain>
        <tissue evidence="2">Blood</tissue>
    </source>
</reference>
<dbReference type="Proteomes" id="UP000299084">
    <property type="component" value="Unassembled WGS sequence"/>
</dbReference>
<evidence type="ECO:0000313" key="3">
    <source>
        <dbReference type="Proteomes" id="UP000299084"/>
    </source>
</evidence>
<feature type="compositionally biased region" description="Low complexity" evidence="1">
    <location>
        <begin position="296"/>
        <end position="315"/>
    </location>
</feature>
<dbReference type="AlphaFoldDB" id="A0A5N4EEV3"/>
<comment type="caution">
    <text evidence="2">The sequence shown here is derived from an EMBL/GenBank/DDBJ whole genome shotgun (WGS) entry which is preliminary data.</text>
</comment>
<protein>
    <submittedName>
        <fullName evidence="2">Uncharacterized protein</fullName>
    </submittedName>
</protein>
<sequence length="343" mass="36706">MRPYDGLSAASLLGEPGLTGALSEAAAAGPPFHHTADTHAEQRASIKGSAAFVVPGAGWLLNFAGLLGLESENTLLSQQGPARRQARRLPWRPDTKIMPCESAGGNDGHASWAVGKGCGGVKADVHPPEFAKEDTPWARRLCLCPAAVSFSSCSLKDFHGSNSKLWGARVTTRQSNVAATGGKSRTQTKVGEFRGEAGVQEQGAGGKLWESYSMTSPRASVEILFTPLLLPELRPSLIDQRQMSASHLRHGAAELEDLPFSFHLPHTQLADQLHCVQAKSFQSERAPRESAPEPIPLSKSATSLSLTTKPSLTPSWKPEAGAATESSWPREHQTSHGRDCLWV</sequence>
<evidence type="ECO:0000256" key="1">
    <source>
        <dbReference type="SAM" id="MobiDB-lite"/>
    </source>
</evidence>
<proteinExistence type="predicted"/>
<dbReference type="EMBL" id="JWIN03000002">
    <property type="protein sequence ID" value="KAB1281895.1"/>
    <property type="molecule type" value="Genomic_DNA"/>
</dbReference>